<dbReference type="InterPro" id="IPR028098">
    <property type="entry name" value="Glyco_trans_4-like_N"/>
</dbReference>
<keyword evidence="2 5" id="KW-0808">Transferase</keyword>
<dbReference type="CDD" id="cd03794">
    <property type="entry name" value="GT4_WbuB-like"/>
    <property type="match status" value="1"/>
</dbReference>
<evidence type="ECO:0000313" key="6">
    <source>
        <dbReference type="Proteomes" id="UP000285961"/>
    </source>
</evidence>
<dbReference type="InterPro" id="IPR001296">
    <property type="entry name" value="Glyco_trans_1"/>
</dbReference>
<dbReference type="PANTHER" id="PTHR12526:SF629">
    <property type="entry name" value="TEICHURONIC ACID BIOSYNTHESIS GLYCOSYLTRANSFERASE TUAH-RELATED"/>
    <property type="match status" value="1"/>
</dbReference>
<feature type="domain" description="Glycosyltransferase subfamily 4-like N-terminal" evidence="4">
    <location>
        <begin position="17"/>
        <end position="155"/>
    </location>
</feature>
<dbReference type="Gene3D" id="3.40.50.2000">
    <property type="entry name" value="Glycogen Phosphorylase B"/>
    <property type="match status" value="2"/>
</dbReference>
<accession>A0A419F037</accession>
<protein>
    <submittedName>
        <fullName evidence="5">Glycosyltransferase</fullName>
    </submittedName>
</protein>
<evidence type="ECO:0000256" key="1">
    <source>
        <dbReference type="ARBA" id="ARBA00022676"/>
    </source>
</evidence>
<feature type="domain" description="Glycosyl transferase family 1" evidence="3">
    <location>
        <begin position="177"/>
        <end position="349"/>
    </location>
</feature>
<name>A0A419F037_9BACT</name>
<evidence type="ECO:0000256" key="2">
    <source>
        <dbReference type="ARBA" id="ARBA00022679"/>
    </source>
</evidence>
<proteinExistence type="predicted"/>
<dbReference type="PANTHER" id="PTHR12526">
    <property type="entry name" value="GLYCOSYLTRANSFERASE"/>
    <property type="match status" value="1"/>
</dbReference>
<gene>
    <name evidence="5" type="ORF">C4532_08195</name>
</gene>
<dbReference type="Proteomes" id="UP000285961">
    <property type="component" value="Unassembled WGS sequence"/>
</dbReference>
<evidence type="ECO:0000259" key="4">
    <source>
        <dbReference type="Pfam" id="PF13579"/>
    </source>
</evidence>
<dbReference type="Pfam" id="PF00534">
    <property type="entry name" value="Glycos_transf_1"/>
    <property type="match status" value="1"/>
</dbReference>
<reference evidence="5 6" key="1">
    <citation type="journal article" date="2017" name="ISME J.">
        <title>Energy and carbon metabolisms in a deep terrestrial subsurface fluid microbial community.</title>
        <authorList>
            <person name="Momper L."/>
            <person name="Jungbluth S.P."/>
            <person name="Lee M.D."/>
            <person name="Amend J.P."/>
        </authorList>
    </citation>
    <scope>NUCLEOTIDE SEQUENCE [LARGE SCALE GENOMIC DNA]</scope>
    <source>
        <strain evidence="5">SURF_17</strain>
    </source>
</reference>
<sequence length="541" mass="62244">MKICMIVKNNDFLYDNRVRKEAATLAGAGHQVVVLAKKTSRSESHEIDGEVEVIRIPSLFWDPRRLFLEKAVDIDADVYHAHDLYALDIGVVAARRTGAFCIYDSHELWTALLKQYWGIRYLRRLFYWMRERFLIRESDVVITVSDSIAELLRKKYRLGYVEVVRNVPLLKENSSTKDLRQFLSIARDQKIIVHIGGITKARGIQHVIEAMKLNEHLVLVCIGAGFIDDPYLMKLKTLASEAGVSDRVHFLPYMKLDEMIAYTSSGDIGLCTILPTTRSYRLSLPNKLFDYFLAGLPVVASDIPEIAALVRKYDVGITVSPNDSVALSQALKELVDDSSTYLRMKQNTARALEENNWAIESRKLIGVYERLVNGKAIATRRGHQNVRTEPRRNTFILAPGYPSKETVERFTRLYAGSQFTIVDFSPCRERPAAKESWNYVPVRNVFDLLRAIWVTCFRFPARCVTVYERPNFLQFIVYDVMSLIAGARSRIVHFPTLEVSYPIFANIFLQKYLNRVETKIHFLRQFIRILFTRRSKPAGQQ</sequence>
<evidence type="ECO:0000313" key="5">
    <source>
        <dbReference type="EMBL" id="RJP71116.1"/>
    </source>
</evidence>
<dbReference type="EMBL" id="QZKI01000062">
    <property type="protein sequence ID" value="RJP71116.1"/>
    <property type="molecule type" value="Genomic_DNA"/>
</dbReference>
<comment type="caution">
    <text evidence="5">The sequence shown here is derived from an EMBL/GenBank/DDBJ whole genome shotgun (WGS) entry which is preliminary data.</text>
</comment>
<evidence type="ECO:0000259" key="3">
    <source>
        <dbReference type="Pfam" id="PF00534"/>
    </source>
</evidence>
<keyword evidence="1" id="KW-0328">Glycosyltransferase</keyword>
<dbReference type="AlphaFoldDB" id="A0A419F037"/>
<dbReference type="GO" id="GO:0016757">
    <property type="term" value="F:glycosyltransferase activity"/>
    <property type="evidence" value="ECO:0007669"/>
    <property type="project" value="UniProtKB-KW"/>
</dbReference>
<dbReference type="Pfam" id="PF13579">
    <property type="entry name" value="Glyco_trans_4_4"/>
    <property type="match status" value="1"/>
</dbReference>
<organism evidence="5 6">
    <name type="scientific">Candidatus Abyssobacteria bacterium SURF_17</name>
    <dbReference type="NCBI Taxonomy" id="2093361"/>
    <lineage>
        <taxon>Bacteria</taxon>
        <taxon>Pseudomonadati</taxon>
        <taxon>Candidatus Hydrogenedentota</taxon>
        <taxon>Candidatus Abyssobacteria</taxon>
    </lineage>
</organism>
<dbReference type="SUPFAM" id="SSF53756">
    <property type="entry name" value="UDP-Glycosyltransferase/glycogen phosphorylase"/>
    <property type="match status" value="1"/>
</dbReference>